<keyword evidence="2 5" id="KW-0694">RNA-binding</keyword>
<dbReference type="HAMAP" id="MF_01334">
    <property type="entry name" value="Ribosomal_bL25_CTC"/>
    <property type="match status" value="1"/>
</dbReference>
<dbReference type="InterPro" id="IPR011035">
    <property type="entry name" value="Ribosomal_bL25/Gln-tRNA_synth"/>
</dbReference>
<evidence type="ECO:0000256" key="3">
    <source>
        <dbReference type="ARBA" id="ARBA00022980"/>
    </source>
</evidence>
<dbReference type="CDD" id="cd00495">
    <property type="entry name" value="Ribosomal_L25_TL5_CTC"/>
    <property type="match status" value="1"/>
</dbReference>
<feature type="domain" description="Large ribosomal subunit protein bL25 L25" evidence="7">
    <location>
        <begin position="6"/>
        <end position="96"/>
    </location>
</feature>
<comment type="function">
    <text evidence="5">This is one of the proteins that binds to the 5S RNA in the ribosome where it forms part of the central protuberance.</text>
</comment>
<gene>
    <name evidence="5 9" type="primary">rplY</name>
    <name evidence="5" type="synonym">ctc</name>
    <name evidence="9" type="ORF">HMPREF0645_1643</name>
</gene>
<feature type="region of interest" description="Disordered" evidence="6">
    <location>
        <begin position="191"/>
        <end position="217"/>
    </location>
</feature>
<dbReference type="PANTHER" id="PTHR33284">
    <property type="entry name" value="RIBOSOMAL PROTEIN L25/GLN-TRNA SYNTHETASE, ANTI-CODON-BINDING DOMAIN-CONTAINING PROTEIN"/>
    <property type="match status" value="1"/>
</dbReference>
<dbReference type="HOGENOM" id="CLU_075939_2_1_10"/>
<feature type="domain" description="Large ribosomal subunit protein bL25 beta" evidence="8">
    <location>
        <begin position="105"/>
        <end position="185"/>
    </location>
</feature>
<evidence type="ECO:0000259" key="7">
    <source>
        <dbReference type="Pfam" id="PF01386"/>
    </source>
</evidence>
<evidence type="ECO:0000259" key="8">
    <source>
        <dbReference type="Pfam" id="PF14693"/>
    </source>
</evidence>
<evidence type="ECO:0000256" key="5">
    <source>
        <dbReference type="HAMAP-Rule" id="MF_01334"/>
    </source>
</evidence>
<dbReference type="GO" id="GO:0022625">
    <property type="term" value="C:cytosolic large ribosomal subunit"/>
    <property type="evidence" value="ECO:0007669"/>
    <property type="project" value="TreeGrafter"/>
</dbReference>
<dbReference type="RefSeq" id="WP_007173746.1">
    <property type="nucleotide sequence ID" value="NZ_GG704781.1"/>
</dbReference>
<dbReference type="NCBIfam" id="TIGR00731">
    <property type="entry name" value="bL25_bact_ctc"/>
    <property type="match status" value="1"/>
</dbReference>
<comment type="subunit">
    <text evidence="5">Part of the 50S ribosomal subunit; part of the 5S rRNA/L5/L18/L25 subcomplex. Contacts the 5S rRNA. Binds to the 5S rRNA independently of L5 and L18.</text>
</comment>
<dbReference type="InterPro" id="IPR001021">
    <property type="entry name" value="Ribosomal_bL25_long"/>
</dbReference>
<dbReference type="InterPro" id="IPR020930">
    <property type="entry name" value="Ribosomal_uL5_bac-type"/>
</dbReference>
<keyword evidence="3 5" id="KW-0689">Ribosomal protein</keyword>
<evidence type="ECO:0000256" key="2">
    <source>
        <dbReference type="ARBA" id="ARBA00022884"/>
    </source>
</evidence>
<reference evidence="9 10" key="1">
    <citation type="submission" date="2009-10" db="EMBL/GenBank/DDBJ databases">
        <authorList>
            <person name="Qin X."/>
            <person name="Bachman B."/>
            <person name="Battles P."/>
            <person name="Bell A."/>
            <person name="Bess C."/>
            <person name="Bickham C."/>
            <person name="Chaboub L."/>
            <person name="Chen D."/>
            <person name="Coyle M."/>
            <person name="Deiros D.R."/>
            <person name="Dinh H."/>
            <person name="Forbes L."/>
            <person name="Fowler G."/>
            <person name="Francisco L."/>
            <person name="Fu Q."/>
            <person name="Gubbala S."/>
            <person name="Hale W."/>
            <person name="Han Y."/>
            <person name="Hemphill L."/>
            <person name="Highlander S.K."/>
            <person name="Hirani K."/>
            <person name="Hogues M."/>
            <person name="Jackson L."/>
            <person name="Jakkamsetti A."/>
            <person name="Javaid M."/>
            <person name="Jiang H."/>
            <person name="Korchina V."/>
            <person name="Kovar C."/>
            <person name="Lara F."/>
            <person name="Lee S."/>
            <person name="Mata R."/>
            <person name="Mathew T."/>
            <person name="Moen C."/>
            <person name="Morales K."/>
            <person name="Munidasa M."/>
            <person name="Nazareth L."/>
            <person name="Ngo R."/>
            <person name="Nguyen L."/>
            <person name="Okwuonu G."/>
            <person name="Ongeri F."/>
            <person name="Patil S."/>
            <person name="Petrosino J."/>
            <person name="Pham C."/>
            <person name="Pham P."/>
            <person name="Pu L.-L."/>
            <person name="Puazo M."/>
            <person name="Raj R."/>
            <person name="Reid J."/>
            <person name="Rouhana J."/>
            <person name="Saada N."/>
            <person name="Shang Y."/>
            <person name="Simmons D."/>
            <person name="Thornton R."/>
            <person name="Warren J."/>
            <person name="Weissenberger G."/>
            <person name="Zhang J."/>
            <person name="Zhang L."/>
            <person name="Zhou C."/>
            <person name="Zhu D."/>
            <person name="Muzny D."/>
            <person name="Worley K."/>
            <person name="Gibbs R."/>
        </authorList>
    </citation>
    <scope>NUCLEOTIDE SEQUENCE [LARGE SCALE GENOMIC DNA]</scope>
    <source>
        <strain evidence="9 10">DSM 17361</strain>
    </source>
</reference>
<comment type="similarity">
    <text evidence="5">Belongs to the bacterial ribosomal protein bL25 family. CTC subfamily.</text>
</comment>
<evidence type="ECO:0000256" key="6">
    <source>
        <dbReference type="SAM" id="MobiDB-lite"/>
    </source>
</evidence>
<dbReference type="PANTHER" id="PTHR33284:SF1">
    <property type="entry name" value="RIBOSOMAL PROTEIN L25_GLN-TRNA SYNTHETASE, ANTI-CODON-BINDING DOMAIN-CONTAINING PROTEIN"/>
    <property type="match status" value="1"/>
</dbReference>
<dbReference type="NCBIfam" id="NF004132">
    <property type="entry name" value="PRK05618.2-2"/>
    <property type="match status" value="1"/>
</dbReference>
<proteinExistence type="inferred from homology"/>
<feature type="compositionally biased region" description="Acidic residues" evidence="6">
    <location>
        <begin position="196"/>
        <end position="208"/>
    </location>
</feature>
<dbReference type="Gene3D" id="2.170.120.20">
    <property type="entry name" value="Ribosomal protein L25, beta domain"/>
    <property type="match status" value="1"/>
</dbReference>
<accession>D1PXF8</accession>
<name>D1PXF8_9BACT</name>
<dbReference type="GO" id="GO:0003735">
    <property type="term" value="F:structural constituent of ribosome"/>
    <property type="evidence" value="ECO:0007669"/>
    <property type="project" value="InterPro"/>
</dbReference>
<dbReference type="InterPro" id="IPR020056">
    <property type="entry name" value="Rbsml_bL25/Gln-tRNA_synth_N"/>
</dbReference>
<dbReference type="Pfam" id="PF01386">
    <property type="entry name" value="Ribosomal_L25p"/>
    <property type="match status" value="1"/>
</dbReference>
<dbReference type="Gene3D" id="2.40.240.10">
    <property type="entry name" value="Ribosomal Protein L25, Chain P"/>
    <property type="match status" value="1"/>
</dbReference>
<dbReference type="GO" id="GO:0008097">
    <property type="term" value="F:5S rRNA binding"/>
    <property type="evidence" value="ECO:0007669"/>
    <property type="project" value="InterPro"/>
</dbReference>
<keyword evidence="10" id="KW-1185">Reference proteome</keyword>
<dbReference type="Pfam" id="PF14693">
    <property type="entry name" value="Ribosomal_TL5_C"/>
    <property type="match status" value="1"/>
</dbReference>
<organism evidence="9 10">
    <name type="scientific">Hallella bergensis DSM 17361</name>
    <dbReference type="NCBI Taxonomy" id="585502"/>
    <lineage>
        <taxon>Bacteria</taxon>
        <taxon>Pseudomonadati</taxon>
        <taxon>Bacteroidota</taxon>
        <taxon>Bacteroidia</taxon>
        <taxon>Bacteroidales</taxon>
        <taxon>Prevotellaceae</taxon>
        <taxon>Hallella</taxon>
    </lineage>
</organism>
<evidence type="ECO:0000256" key="4">
    <source>
        <dbReference type="ARBA" id="ARBA00023274"/>
    </source>
</evidence>
<sequence>MKEISLTGKKRVDLGKKASKTLRKEGLIPCNLYGEAKENGKPVATAFVSPFKELRKLIYTPHIYVIKISLDGEEHTAIMKEIQFHPVTDAPLHVDFYEVNDQKPITIGIPVKLVGLAQGVRDGGRMNLSIRKIEVTAPYQQIPEHLDIDVSKLTIGKSIRVGDLSYEGLKYATSKNVVICSIKMTRNVVDTTGSAEEGESADTEAEAETTEKPADGE</sequence>
<dbReference type="InterPro" id="IPR029751">
    <property type="entry name" value="Ribosomal_L25_dom"/>
</dbReference>
<dbReference type="InterPro" id="IPR037121">
    <property type="entry name" value="Ribosomal_bL25_C"/>
</dbReference>
<evidence type="ECO:0000313" key="10">
    <source>
        <dbReference type="Proteomes" id="UP000003160"/>
    </source>
</evidence>
<dbReference type="OrthoDB" id="9786489at2"/>
<comment type="caution">
    <text evidence="9">The sequence shown here is derived from an EMBL/GenBank/DDBJ whole genome shotgun (WGS) entry which is preliminary data.</text>
</comment>
<dbReference type="InterPro" id="IPR020057">
    <property type="entry name" value="Ribosomal_bL25_b-dom"/>
</dbReference>
<dbReference type="eggNOG" id="COG1825">
    <property type="taxonomic scope" value="Bacteria"/>
</dbReference>
<dbReference type="SUPFAM" id="SSF50715">
    <property type="entry name" value="Ribosomal protein L25-like"/>
    <property type="match status" value="1"/>
</dbReference>
<evidence type="ECO:0000256" key="1">
    <source>
        <dbReference type="ARBA" id="ARBA00022730"/>
    </source>
</evidence>
<dbReference type="Proteomes" id="UP000003160">
    <property type="component" value="Unassembled WGS sequence"/>
</dbReference>
<dbReference type="AlphaFoldDB" id="D1PXF8"/>
<protein>
    <recommendedName>
        <fullName evidence="5">Large ribosomal subunit protein bL25</fullName>
    </recommendedName>
    <alternativeName>
        <fullName evidence="5">General stress protein CTC</fullName>
    </alternativeName>
</protein>
<keyword evidence="1 5" id="KW-0699">rRNA-binding</keyword>
<evidence type="ECO:0000313" key="9">
    <source>
        <dbReference type="EMBL" id="EFA43925.1"/>
    </source>
</evidence>
<keyword evidence="4 5" id="KW-0687">Ribonucleoprotein</keyword>
<dbReference type="GO" id="GO:0006412">
    <property type="term" value="P:translation"/>
    <property type="evidence" value="ECO:0007669"/>
    <property type="project" value="UniProtKB-UniRule"/>
</dbReference>
<dbReference type="EMBL" id="ACKS01000070">
    <property type="protein sequence ID" value="EFA43925.1"/>
    <property type="molecule type" value="Genomic_DNA"/>
</dbReference>